<dbReference type="GeneID" id="5033391"/>
<evidence type="ECO:0008006" key="4">
    <source>
        <dbReference type="Google" id="ProtNLM"/>
    </source>
</evidence>
<organism evidence="2 3">
    <name type="scientific">Paramecium tetraurelia</name>
    <dbReference type="NCBI Taxonomy" id="5888"/>
    <lineage>
        <taxon>Eukaryota</taxon>
        <taxon>Sar</taxon>
        <taxon>Alveolata</taxon>
        <taxon>Ciliophora</taxon>
        <taxon>Intramacronucleata</taxon>
        <taxon>Oligohymenophorea</taxon>
        <taxon>Peniculida</taxon>
        <taxon>Parameciidae</taxon>
        <taxon>Paramecium</taxon>
    </lineage>
</organism>
<dbReference type="HOGENOM" id="CLU_1690138_0_0_1"/>
<name>A0DAZ2_PARTE</name>
<dbReference type="EMBL" id="CT868352">
    <property type="protein sequence ID" value="CAK80209.1"/>
    <property type="molecule type" value="Genomic_DNA"/>
</dbReference>
<evidence type="ECO:0000313" key="3">
    <source>
        <dbReference type="Proteomes" id="UP000000600"/>
    </source>
</evidence>
<reference evidence="2 3" key="1">
    <citation type="journal article" date="2006" name="Nature">
        <title>Global trends of whole-genome duplications revealed by the ciliate Paramecium tetraurelia.</title>
        <authorList>
            <consortium name="Genoscope"/>
            <person name="Aury J.-M."/>
            <person name="Jaillon O."/>
            <person name="Duret L."/>
            <person name="Noel B."/>
            <person name="Jubin C."/>
            <person name="Porcel B.M."/>
            <person name="Segurens B."/>
            <person name="Daubin V."/>
            <person name="Anthouard V."/>
            <person name="Aiach N."/>
            <person name="Arnaiz O."/>
            <person name="Billaut A."/>
            <person name="Beisson J."/>
            <person name="Blanc I."/>
            <person name="Bouhouche K."/>
            <person name="Camara F."/>
            <person name="Duharcourt S."/>
            <person name="Guigo R."/>
            <person name="Gogendeau D."/>
            <person name="Katinka M."/>
            <person name="Keller A.-M."/>
            <person name="Kissmehl R."/>
            <person name="Klotz C."/>
            <person name="Koll F."/>
            <person name="Le Moue A."/>
            <person name="Lepere C."/>
            <person name="Malinsky S."/>
            <person name="Nowacki M."/>
            <person name="Nowak J.K."/>
            <person name="Plattner H."/>
            <person name="Poulain J."/>
            <person name="Ruiz F."/>
            <person name="Serrano V."/>
            <person name="Zagulski M."/>
            <person name="Dessen P."/>
            <person name="Betermier M."/>
            <person name="Weissenbach J."/>
            <person name="Scarpelli C."/>
            <person name="Schachter V."/>
            <person name="Sperling L."/>
            <person name="Meyer E."/>
            <person name="Cohen J."/>
            <person name="Wincker P."/>
        </authorList>
    </citation>
    <scope>NUCLEOTIDE SEQUENCE [LARGE SCALE GENOMIC DNA]</scope>
    <source>
        <strain evidence="2 3">Stock d4-2</strain>
    </source>
</reference>
<evidence type="ECO:0000313" key="2">
    <source>
        <dbReference type="EMBL" id="CAK80209.1"/>
    </source>
</evidence>
<protein>
    <recommendedName>
        <fullName evidence="4">Transmembrane protein</fullName>
    </recommendedName>
</protein>
<sequence>MLIIYLRNFFNSSNKGNNSQNNLQIINLPSLIILVLIIIFLQKKISIHIFTQKKYHFLEQVVSSFFFLNNFIKIYICLQLKSVFNNFIQVQYYSLTQLLTQLLKNIFVNVLEFQRFILFQCIIQLDEIMKFQSEKNTFKISIRAYRMKISFYQPQR</sequence>
<dbReference type="KEGG" id="ptm:GSPATT00015116001"/>
<dbReference type="InParanoid" id="A0DAZ2"/>
<gene>
    <name evidence="2" type="ORF">GSPATT00015116001</name>
</gene>
<accession>A0DAZ2</accession>
<proteinExistence type="predicted"/>
<dbReference type="AlphaFoldDB" id="A0DAZ2"/>
<keyword evidence="1" id="KW-1133">Transmembrane helix</keyword>
<keyword evidence="1" id="KW-0812">Transmembrane</keyword>
<dbReference type="Proteomes" id="UP000000600">
    <property type="component" value="Unassembled WGS sequence"/>
</dbReference>
<evidence type="ECO:0000256" key="1">
    <source>
        <dbReference type="SAM" id="Phobius"/>
    </source>
</evidence>
<keyword evidence="3" id="KW-1185">Reference proteome</keyword>
<keyword evidence="1" id="KW-0472">Membrane</keyword>
<dbReference type="RefSeq" id="XP_001447606.1">
    <property type="nucleotide sequence ID" value="XM_001447569.1"/>
</dbReference>
<feature type="transmembrane region" description="Helical" evidence="1">
    <location>
        <begin position="23"/>
        <end position="41"/>
    </location>
</feature>